<evidence type="ECO:0000313" key="2">
    <source>
        <dbReference type="EMBL" id="ANL87059.1"/>
    </source>
</evidence>
<reference evidence="2 3" key="1">
    <citation type="submission" date="2015-11" db="EMBL/GenBank/DDBJ databases">
        <title>The limits of bacterial species coexistence and the symbiotic plasmid transference in sympatric Rhizobium populations.</title>
        <authorList>
            <person name="Perez-Carrascal O.M."/>
            <person name="VanInsberghe D."/>
            <person name="Juarez S."/>
            <person name="Polz M.F."/>
            <person name="Vinuesa P."/>
            <person name="Gonzalez V."/>
        </authorList>
    </citation>
    <scope>NUCLEOTIDE SEQUENCE [LARGE SCALE GENOMIC DNA]</scope>
    <source>
        <strain evidence="2 3">N771</strain>
        <plasmid evidence="2 3">pRphaN771a</plasmid>
    </source>
</reference>
<name>A0ABM6CFM5_9HYPH</name>
<accession>A0ABM6CFM5</accession>
<keyword evidence="1" id="KW-0732">Signal</keyword>
<feature type="signal peptide" evidence="1">
    <location>
        <begin position="1"/>
        <end position="28"/>
    </location>
</feature>
<keyword evidence="2" id="KW-0614">Plasmid</keyword>
<feature type="chain" id="PRO_5045192983" evidence="1">
    <location>
        <begin position="29"/>
        <end position="253"/>
    </location>
</feature>
<gene>
    <name evidence="2" type="ORF">AMC81_PA00036</name>
</gene>
<evidence type="ECO:0000313" key="3">
    <source>
        <dbReference type="Proteomes" id="UP000078551"/>
    </source>
</evidence>
<organism evidence="2 3">
    <name type="scientific">Rhizobium phaseoli</name>
    <dbReference type="NCBI Taxonomy" id="396"/>
    <lineage>
        <taxon>Bacteria</taxon>
        <taxon>Pseudomonadati</taxon>
        <taxon>Pseudomonadota</taxon>
        <taxon>Alphaproteobacteria</taxon>
        <taxon>Hyphomicrobiales</taxon>
        <taxon>Rhizobiaceae</taxon>
        <taxon>Rhizobium/Agrobacterium group</taxon>
        <taxon>Rhizobium</taxon>
    </lineage>
</organism>
<sequence length="253" mass="27424">MLLRRQLLAAGASCLAAPYFFTSTIVKADELTDGLIKDVKVVANALSMVPAGRVDGTDRQVVGGGTVYGRALQQQADTMVNNGNFTVTVDDEAETRELCSNGTGYMFTRFRPNLRNCCLPLGSVSNQDGTAHGGAMTLVEGPNLVALRVLVGLLENRGYSSSQISDYCWPLRPSVDAMRERALIFFNQVIKVHNRQGNSVYADRDVLHASAADCVVRYTHNKGVPDGGGEGAIIVNNKVELRFAFKFTPSVYQ</sequence>
<keyword evidence="3" id="KW-1185">Reference proteome</keyword>
<dbReference type="EMBL" id="CP013569">
    <property type="protein sequence ID" value="ANL87059.1"/>
    <property type="molecule type" value="Genomic_DNA"/>
</dbReference>
<evidence type="ECO:0000256" key="1">
    <source>
        <dbReference type="SAM" id="SignalP"/>
    </source>
</evidence>
<dbReference type="Proteomes" id="UP000078551">
    <property type="component" value="Plasmid pRphaN771a"/>
</dbReference>
<geneLocation type="plasmid" evidence="2 3">
    <name>pRphaN771a</name>
</geneLocation>
<protein>
    <submittedName>
        <fullName evidence="2">Uncharacterized protein</fullName>
    </submittedName>
</protein>
<proteinExistence type="predicted"/>